<comment type="subcellular location">
    <subcellularLocation>
        <location evidence="1">Cell membrane</location>
        <topology evidence="1">Single-pass type I membrane protein</topology>
    </subcellularLocation>
</comment>
<dbReference type="GO" id="GO:0006955">
    <property type="term" value="P:immune response"/>
    <property type="evidence" value="ECO:0007669"/>
    <property type="project" value="TreeGrafter"/>
</dbReference>
<keyword evidence="5" id="KW-1133">Transmembrane helix</keyword>
<dbReference type="InterPro" id="IPR051713">
    <property type="entry name" value="T-cell_Activation_Regulation"/>
</dbReference>
<dbReference type="PANTHER" id="PTHR25466">
    <property type="entry name" value="T-LYMPHOCYTE ACTIVATION ANTIGEN"/>
    <property type="match status" value="1"/>
</dbReference>
<proteinExistence type="predicted"/>
<dbReference type="Pfam" id="PF08205">
    <property type="entry name" value="C2-set_2"/>
    <property type="match status" value="1"/>
</dbReference>
<dbReference type="GO" id="GO:0007166">
    <property type="term" value="P:cell surface receptor signaling pathway"/>
    <property type="evidence" value="ECO:0007669"/>
    <property type="project" value="TreeGrafter"/>
</dbReference>
<evidence type="ECO:0000256" key="5">
    <source>
        <dbReference type="ARBA" id="ARBA00022989"/>
    </source>
</evidence>
<evidence type="ECO:0000256" key="1">
    <source>
        <dbReference type="ARBA" id="ARBA00004251"/>
    </source>
</evidence>
<dbReference type="STRING" id="409849.ENSPMGP00000001158"/>
<dbReference type="InterPro" id="IPR013106">
    <property type="entry name" value="Ig_V-set"/>
</dbReference>
<dbReference type="GO" id="GO:0042102">
    <property type="term" value="P:positive regulation of T cell proliferation"/>
    <property type="evidence" value="ECO:0007669"/>
    <property type="project" value="TreeGrafter"/>
</dbReference>
<keyword evidence="3" id="KW-0812">Transmembrane</keyword>
<keyword evidence="4" id="KW-0732">Signal</keyword>
<dbReference type="InterPro" id="IPR013783">
    <property type="entry name" value="Ig-like_fold"/>
</dbReference>
<sequence length="286" mass="31309">MFFSTGFINVVCQKSEVVAQFGSNTLLDCVVRPNDTSDSVQIEKVTWKLNGAPVLEFFRGKQKLQTPGFQFASGPFTASNMNVSLLITNTNLSHVGEYQCDVVTDIGDDKKEVHLEVRATYSKPQIKSDPEKINPDKSFTLTCTALGGFPKGDIRWVVGDLPWINNPEVKVEKNQNGLFNLTSTLPFGSETKFRKFVCEVYNAKGEKEGEPEHHVTNVCPGKPFSPIIDLLNSTITSSEEEVETGDAEADPSITLAEVEVVGELLGGKSPGVDEICPKYLKSLDVG</sequence>
<keyword evidence="8" id="KW-0675">Receptor</keyword>
<dbReference type="SUPFAM" id="SSF48726">
    <property type="entry name" value="Immunoglobulin"/>
    <property type="match status" value="2"/>
</dbReference>
<keyword evidence="10" id="KW-0393">Immunoglobulin domain</keyword>
<evidence type="ECO:0000256" key="8">
    <source>
        <dbReference type="ARBA" id="ARBA00023170"/>
    </source>
</evidence>
<evidence type="ECO:0000256" key="7">
    <source>
        <dbReference type="ARBA" id="ARBA00023157"/>
    </source>
</evidence>
<keyword evidence="13" id="KW-1185">Reference proteome</keyword>
<dbReference type="GO" id="GO:0042130">
    <property type="term" value="P:negative regulation of T cell proliferation"/>
    <property type="evidence" value="ECO:0007669"/>
    <property type="project" value="TreeGrafter"/>
</dbReference>
<feature type="domain" description="Ig-like" evidence="11">
    <location>
        <begin position="124"/>
        <end position="216"/>
    </location>
</feature>
<dbReference type="Proteomes" id="UP000261520">
    <property type="component" value="Unplaced"/>
</dbReference>
<evidence type="ECO:0000256" key="10">
    <source>
        <dbReference type="ARBA" id="ARBA00023319"/>
    </source>
</evidence>
<dbReference type="InterPro" id="IPR036179">
    <property type="entry name" value="Ig-like_dom_sf"/>
</dbReference>
<dbReference type="Gene3D" id="2.60.40.10">
    <property type="entry name" value="Immunoglobulins"/>
    <property type="match status" value="2"/>
</dbReference>
<dbReference type="GO" id="GO:0009897">
    <property type="term" value="C:external side of plasma membrane"/>
    <property type="evidence" value="ECO:0007669"/>
    <property type="project" value="TreeGrafter"/>
</dbReference>
<dbReference type="PANTHER" id="PTHR25466:SF14">
    <property type="entry name" value="BUTYROPHILIN SUBFAMILY 2 MEMBER A2-LIKE-RELATED"/>
    <property type="match status" value="1"/>
</dbReference>
<keyword evidence="6" id="KW-0472">Membrane</keyword>
<dbReference type="AlphaFoldDB" id="A0A3B3Z991"/>
<reference evidence="12" key="2">
    <citation type="submission" date="2025-09" db="UniProtKB">
        <authorList>
            <consortium name="Ensembl"/>
        </authorList>
    </citation>
    <scope>IDENTIFICATION</scope>
</reference>
<dbReference type="SMART" id="SM00409">
    <property type="entry name" value="IG"/>
    <property type="match status" value="2"/>
</dbReference>
<evidence type="ECO:0000256" key="3">
    <source>
        <dbReference type="ARBA" id="ARBA00022692"/>
    </source>
</evidence>
<protein>
    <recommendedName>
        <fullName evidence="11">Ig-like domain-containing protein</fullName>
    </recommendedName>
</protein>
<evidence type="ECO:0000256" key="6">
    <source>
        <dbReference type="ARBA" id="ARBA00023136"/>
    </source>
</evidence>
<evidence type="ECO:0000313" key="12">
    <source>
        <dbReference type="Ensembl" id="ENSPMGP00000001158.1"/>
    </source>
</evidence>
<evidence type="ECO:0000256" key="4">
    <source>
        <dbReference type="ARBA" id="ARBA00022729"/>
    </source>
</evidence>
<dbReference type="Ensembl" id="ENSPMGT00000001224.1">
    <property type="protein sequence ID" value="ENSPMGP00000001158.1"/>
    <property type="gene ID" value="ENSPMGG00000001043.1"/>
</dbReference>
<dbReference type="GO" id="GO:0031295">
    <property type="term" value="P:T cell costimulation"/>
    <property type="evidence" value="ECO:0007669"/>
    <property type="project" value="TreeGrafter"/>
</dbReference>
<organism evidence="12 13">
    <name type="scientific">Periophthalmus magnuspinnatus</name>
    <dbReference type="NCBI Taxonomy" id="409849"/>
    <lineage>
        <taxon>Eukaryota</taxon>
        <taxon>Metazoa</taxon>
        <taxon>Chordata</taxon>
        <taxon>Craniata</taxon>
        <taxon>Vertebrata</taxon>
        <taxon>Euteleostomi</taxon>
        <taxon>Actinopterygii</taxon>
        <taxon>Neopterygii</taxon>
        <taxon>Teleostei</taxon>
        <taxon>Neoteleostei</taxon>
        <taxon>Acanthomorphata</taxon>
        <taxon>Gobiaria</taxon>
        <taxon>Gobiiformes</taxon>
        <taxon>Gobioidei</taxon>
        <taxon>Gobiidae</taxon>
        <taxon>Oxudercinae</taxon>
        <taxon>Periophthalmus</taxon>
    </lineage>
</organism>
<keyword evidence="7" id="KW-1015">Disulfide bond</keyword>
<feature type="domain" description="Ig-like" evidence="11">
    <location>
        <begin position="22"/>
        <end position="116"/>
    </location>
</feature>
<accession>A0A3B3Z991</accession>
<dbReference type="InterPro" id="IPR007110">
    <property type="entry name" value="Ig-like_dom"/>
</dbReference>
<name>A0A3B3Z991_9GOBI</name>
<dbReference type="InterPro" id="IPR003599">
    <property type="entry name" value="Ig_sub"/>
</dbReference>
<evidence type="ECO:0000256" key="2">
    <source>
        <dbReference type="ARBA" id="ARBA00022475"/>
    </source>
</evidence>
<evidence type="ECO:0000259" key="11">
    <source>
        <dbReference type="PROSITE" id="PS50835"/>
    </source>
</evidence>
<evidence type="ECO:0000313" key="13">
    <source>
        <dbReference type="Proteomes" id="UP000261520"/>
    </source>
</evidence>
<keyword evidence="2" id="KW-1003">Cell membrane</keyword>
<dbReference type="InterPro" id="IPR013162">
    <property type="entry name" value="CD80_C2-set"/>
</dbReference>
<dbReference type="PROSITE" id="PS50835">
    <property type="entry name" value="IG_LIKE"/>
    <property type="match status" value="2"/>
</dbReference>
<reference evidence="12" key="1">
    <citation type="submission" date="2025-08" db="UniProtKB">
        <authorList>
            <consortium name="Ensembl"/>
        </authorList>
    </citation>
    <scope>IDENTIFICATION</scope>
</reference>
<dbReference type="GO" id="GO:0071222">
    <property type="term" value="P:cellular response to lipopolysaccharide"/>
    <property type="evidence" value="ECO:0007669"/>
    <property type="project" value="TreeGrafter"/>
</dbReference>
<evidence type="ECO:0000256" key="9">
    <source>
        <dbReference type="ARBA" id="ARBA00023180"/>
    </source>
</evidence>
<keyword evidence="9" id="KW-0325">Glycoprotein</keyword>
<dbReference type="Pfam" id="PF07686">
    <property type="entry name" value="V-set"/>
    <property type="match status" value="1"/>
</dbReference>